<feature type="region of interest" description="Disordered" evidence="6">
    <location>
        <begin position="298"/>
        <end position="354"/>
    </location>
</feature>
<feature type="transmembrane region" description="Helical" evidence="7">
    <location>
        <begin position="76"/>
        <end position="100"/>
    </location>
</feature>
<dbReference type="InterPro" id="IPR000620">
    <property type="entry name" value="EamA_dom"/>
</dbReference>
<feature type="transmembrane region" description="Helical" evidence="7">
    <location>
        <begin position="250"/>
        <end position="267"/>
    </location>
</feature>
<reference evidence="9" key="1">
    <citation type="submission" date="2020-07" db="EMBL/GenBank/DDBJ databases">
        <title>Huge and variable diversity of episymbiotic CPR bacteria and DPANN archaea in groundwater ecosystems.</title>
        <authorList>
            <person name="He C.Y."/>
            <person name="Keren R."/>
            <person name="Whittaker M."/>
            <person name="Farag I.F."/>
            <person name="Doudna J."/>
            <person name="Cate J.H.D."/>
            <person name="Banfield J.F."/>
        </authorList>
    </citation>
    <scope>NUCLEOTIDE SEQUENCE</scope>
    <source>
        <strain evidence="9">NC_groundwater_763_Ag_S-0.2um_68_21</strain>
    </source>
</reference>
<comment type="subcellular location">
    <subcellularLocation>
        <location evidence="1">Cell membrane</location>
        <topology evidence="1">Multi-pass membrane protein</topology>
    </subcellularLocation>
</comment>
<feature type="domain" description="EamA" evidence="8">
    <location>
        <begin position="160"/>
        <end position="289"/>
    </location>
</feature>
<dbReference type="InterPro" id="IPR051258">
    <property type="entry name" value="Diverse_Substrate_Transporter"/>
</dbReference>
<feature type="transmembrane region" description="Helical" evidence="7">
    <location>
        <begin position="36"/>
        <end position="55"/>
    </location>
</feature>
<dbReference type="AlphaFoldDB" id="A0A932HYA6"/>
<feature type="transmembrane region" description="Helical" evidence="7">
    <location>
        <begin position="155"/>
        <end position="174"/>
    </location>
</feature>
<sequence length="354" mass="36868">MISAERKGVSFAVGAALLFGLSTPLAKILLGSVSPHLLAGLFYLGSGIGLGMVLLGRTMRSGTGGAREAPLRLPDLPWLGGAILSGGIAGPVLLMAGLSITPASAASLLLNLEGVFTALLAWFAFRENFDRRIALGMAAIVAGGCLLSWDGAPGWGGLAGPLAIAGACLAWGIDNNLTGRISGGDPVQIACLKGLVAGLVNGGLAWGSGASLPGLTTLASALIVGFFGYGLSLVLFVLGLRHLGTARTGAYFSLAPFIGSGVALLLLREPLSASFIAAALLMGGGIWLHLTERHEHPHAHGEMEHEHWHEHDAHHQHGHPPGMDPRGPHSHPHRHEPLVHSHPHYPDLHHRHRH</sequence>
<evidence type="ECO:0000256" key="6">
    <source>
        <dbReference type="SAM" id="MobiDB-lite"/>
    </source>
</evidence>
<proteinExistence type="predicted"/>
<accession>A0A932HYA6</accession>
<evidence type="ECO:0000256" key="7">
    <source>
        <dbReference type="SAM" id="Phobius"/>
    </source>
</evidence>
<evidence type="ECO:0000256" key="2">
    <source>
        <dbReference type="ARBA" id="ARBA00022475"/>
    </source>
</evidence>
<dbReference type="Proteomes" id="UP000782312">
    <property type="component" value="Unassembled WGS sequence"/>
</dbReference>
<feature type="transmembrane region" description="Helical" evidence="7">
    <location>
        <begin position="106"/>
        <end position="125"/>
    </location>
</feature>
<dbReference type="PANTHER" id="PTHR42920:SF11">
    <property type="entry name" value="INNER MEMBRANE PROTEIN YTFF"/>
    <property type="match status" value="1"/>
</dbReference>
<keyword evidence="2" id="KW-1003">Cell membrane</keyword>
<keyword evidence="5 7" id="KW-0472">Membrane</keyword>
<feature type="transmembrane region" description="Helical" evidence="7">
    <location>
        <begin position="132"/>
        <end position="149"/>
    </location>
</feature>
<feature type="transmembrane region" description="Helical" evidence="7">
    <location>
        <begin position="186"/>
        <end position="206"/>
    </location>
</feature>
<evidence type="ECO:0000256" key="4">
    <source>
        <dbReference type="ARBA" id="ARBA00022989"/>
    </source>
</evidence>
<feature type="transmembrane region" description="Helical" evidence="7">
    <location>
        <begin position="273"/>
        <end position="290"/>
    </location>
</feature>
<evidence type="ECO:0000259" key="8">
    <source>
        <dbReference type="Pfam" id="PF00892"/>
    </source>
</evidence>
<organism evidence="9 10">
    <name type="scientific">Tectimicrobiota bacterium</name>
    <dbReference type="NCBI Taxonomy" id="2528274"/>
    <lineage>
        <taxon>Bacteria</taxon>
        <taxon>Pseudomonadati</taxon>
        <taxon>Nitrospinota/Tectimicrobiota group</taxon>
        <taxon>Candidatus Tectimicrobiota</taxon>
    </lineage>
</organism>
<evidence type="ECO:0000256" key="3">
    <source>
        <dbReference type="ARBA" id="ARBA00022692"/>
    </source>
</evidence>
<feature type="compositionally biased region" description="Basic and acidic residues" evidence="6">
    <location>
        <begin position="298"/>
        <end position="315"/>
    </location>
</feature>
<dbReference type="Pfam" id="PF00892">
    <property type="entry name" value="EamA"/>
    <property type="match status" value="2"/>
</dbReference>
<evidence type="ECO:0000256" key="1">
    <source>
        <dbReference type="ARBA" id="ARBA00004651"/>
    </source>
</evidence>
<keyword evidence="4 7" id="KW-1133">Transmembrane helix</keyword>
<name>A0A932HYA6_UNCTE</name>
<feature type="transmembrane region" description="Helical" evidence="7">
    <location>
        <begin position="218"/>
        <end position="238"/>
    </location>
</feature>
<evidence type="ECO:0000313" key="9">
    <source>
        <dbReference type="EMBL" id="MBI3126648.1"/>
    </source>
</evidence>
<feature type="domain" description="EamA" evidence="8">
    <location>
        <begin position="7"/>
        <end position="148"/>
    </location>
</feature>
<dbReference type="PANTHER" id="PTHR42920">
    <property type="entry name" value="OS03G0707200 PROTEIN-RELATED"/>
    <property type="match status" value="1"/>
</dbReference>
<feature type="compositionally biased region" description="Basic and acidic residues" evidence="6">
    <location>
        <begin position="335"/>
        <end position="348"/>
    </location>
</feature>
<dbReference type="InterPro" id="IPR037185">
    <property type="entry name" value="EmrE-like"/>
</dbReference>
<dbReference type="SUPFAM" id="SSF103481">
    <property type="entry name" value="Multidrug resistance efflux transporter EmrE"/>
    <property type="match status" value="2"/>
</dbReference>
<dbReference type="EMBL" id="JACPUR010000007">
    <property type="protein sequence ID" value="MBI3126648.1"/>
    <property type="molecule type" value="Genomic_DNA"/>
</dbReference>
<protein>
    <submittedName>
        <fullName evidence="9">DMT family transporter</fullName>
    </submittedName>
</protein>
<comment type="caution">
    <text evidence="9">The sequence shown here is derived from an EMBL/GenBank/DDBJ whole genome shotgun (WGS) entry which is preliminary data.</text>
</comment>
<dbReference type="GO" id="GO:0005886">
    <property type="term" value="C:plasma membrane"/>
    <property type="evidence" value="ECO:0007669"/>
    <property type="project" value="UniProtKB-SubCell"/>
</dbReference>
<evidence type="ECO:0000313" key="10">
    <source>
        <dbReference type="Proteomes" id="UP000782312"/>
    </source>
</evidence>
<gene>
    <name evidence="9" type="ORF">HYZ11_03485</name>
</gene>
<keyword evidence="3 7" id="KW-0812">Transmembrane</keyword>
<evidence type="ECO:0000256" key="5">
    <source>
        <dbReference type="ARBA" id="ARBA00023136"/>
    </source>
</evidence>